<dbReference type="OrthoDB" id="989869at2759"/>
<keyword evidence="1" id="KW-0732">Signal</keyword>
<gene>
    <name evidence="3" type="ORF">HU200_011997</name>
</gene>
<dbReference type="InterPro" id="IPR044816">
    <property type="entry name" value="BURP"/>
</dbReference>
<feature type="chain" id="PRO_5032582008" description="BURP domain-containing protein" evidence="1">
    <location>
        <begin position="21"/>
        <end position="294"/>
    </location>
</feature>
<sequence length="294" mass="31131">MGRGALLLLLTLALATAAAAALPPSPSPPNPPHDDDLAALQSSFAFLGPKPRPPYPVKWADDDDASPAHDLHVDPGMLFLRKSLFPGAILPEGTKFTTNAASQSFLSRAAAEAIPFGSNHLDAILSTFRIPRGSTVADQVAATLRTCEEPSPPPEPHVCATSRQAEAAFAANALGVTSEPRAVVAVVHGEEDVTIRYAVGPNGVARIGKEVVACHPMPYPYMVHYCHRPAASVEALRVELTRTDAGGGGATVVAMCHGDTASWDGRYFRMLNATRGEEICHFMPRGYVLWLPAA</sequence>
<reference evidence="3" key="1">
    <citation type="submission" date="2020-07" db="EMBL/GenBank/DDBJ databases">
        <title>Genome sequence and genetic diversity analysis of an under-domesticated orphan crop, white fonio (Digitaria exilis).</title>
        <authorList>
            <person name="Bennetzen J.L."/>
            <person name="Chen S."/>
            <person name="Ma X."/>
            <person name="Wang X."/>
            <person name="Yssel A.E.J."/>
            <person name="Chaluvadi S.R."/>
            <person name="Johnson M."/>
            <person name="Gangashetty P."/>
            <person name="Hamidou F."/>
            <person name="Sanogo M.D."/>
            <person name="Zwaenepoel A."/>
            <person name="Wallace J."/>
            <person name="Van De Peer Y."/>
            <person name="Van Deynze A."/>
        </authorList>
    </citation>
    <scope>NUCLEOTIDE SEQUENCE</scope>
    <source>
        <tissue evidence="3">Leaves</tissue>
    </source>
</reference>
<dbReference type="EMBL" id="JACEFO010000950">
    <property type="protein sequence ID" value="KAF8751981.1"/>
    <property type="molecule type" value="Genomic_DNA"/>
</dbReference>
<dbReference type="SMART" id="SM01045">
    <property type="entry name" value="BURP"/>
    <property type="match status" value="1"/>
</dbReference>
<accession>A0A835FG82</accession>
<dbReference type="PROSITE" id="PS51277">
    <property type="entry name" value="BURP"/>
    <property type="match status" value="1"/>
</dbReference>
<name>A0A835FG82_9POAL</name>
<evidence type="ECO:0000313" key="3">
    <source>
        <dbReference type="EMBL" id="KAF8751981.1"/>
    </source>
</evidence>
<protein>
    <recommendedName>
        <fullName evidence="2">BURP domain-containing protein</fullName>
    </recommendedName>
</protein>
<dbReference type="PANTHER" id="PTHR31236">
    <property type="entry name" value="BURP DOMAIN PROTEIN USPL1-LIKE"/>
    <property type="match status" value="1"/>
</dbReference>
<evidence type="ECO:0000313" key="4">
    <source>
        <dbReference type="Proteomes" id="UP000636709"/>
    </source>
</evidence>
<evidence type="ECO:0000256" key="1">
    <source>
        <dbReference type="SAM" id="SignalP"/>
    </source>
</evidence>
<organism evidence="3 4">
    <name type="scientific">Digitaria exilis</name>
    <dbReference type="NCBI Taxonomy" id="1010633"/>
    <lineage>
        <taxon>Eukaryota</taxon>
        <taxon>Viridiplantae</taxon>
        <taxon>Streptophyta</taxon>
        <taxon>Embryophyta</taxon>
        <taxon>Tracheophyta</taxon>
        <taxon>Spermatophyta</taxon>
        <taxon>Magnoliopsida</taxon>
        <taxon>Liliopsida</taxon>
        <taxon>Poales</taxon>
        <taxon>Poaceae</taxon>
        <taxon>PACMAD clade</taxon>
        <taxon>Panicoideae</taxon>
        <taxon>Panicodae</taxon>
        <taxon>Paniceae</taxon>
        <taxon>Anthephorinae</taxon>
        <taxon>Digitaria</taxon>
    </lineage>
</organism>
<comment type="caution">
    <text evidence="3">The sequence shown here is derived from an EMBL/GenBank/DDBJ whole genome shotgun (WGS) entry which is preliminary data.</text>
</comment>
<proteinExistence type="predicted"/>
<dbReference type="AlphaFoldDB" id="A0A835FG82"/>
<feature type="signal peptide" evidence="1">
    <location>
        <begin position="1"/>
        <end position="20"/>
    </location>
</feature>
<feature type="domain" description="BURP" evidence="2">
    <location>
        <begin position="78"/>
        <end position="293"/>
    </location>
</feature>
<dbReference type="InterPro" id="IPR004873">
    <property type="entry name" value="BURP_dom"/>
</dbReference>
<evidence type="ECO:0000259" key="2">
    <source>
        <dbReference type="PROSITE" id="PS51277"/>
    </source>
</evidence>
<dbReference type="PANTHER" id="PTHR31236:SF27">
    <property type="entry name" value="BURP DOMAIN-CONTAINING PROTEIN 4"/>
    <property type="match status" value="1"/>
</dbReference>
<keyword evidence="4" id="KW-1185">Reference proteome</keyword>
<dbReference type="Proteomes" id="UP000636709">
    <property type="component" value="Unassembled WGS sequence"/>
</dbReference>
<dbReference type="Pfam" id="PF03181">
    <property type="entry name" value="BURP"/>
    <property type="match status" value="1"/>
</dbReference>